<evidence type="ECO:0000313" key="10">
    <source>
        <dbReference type="Proteomes" id="UP001231518"/>
    </source>
</evidence>
<evidence type="ECO:0000256" key="3">
    <source>
        <dbReference type="ARBA" id="ARBA00023125"/>
    </source>
</evidence>
<dbReference type="GO" id="GO:0019185">
    <property type="term" value="C:snRNA-activating protein complex"/>
    <property type="evidence" value="ECO:0007669"/>
    <property type="project" value="TreeGrafter"/>
</dbReference>
<keyword evidence="4" id="KW-0804">Transcription</keyword>
<dbReference type="SMART" id="SM00717">
    <property type="entry name" value="SANT"/>
    <property type="match status" value="4"/>
</dbReference>
<dbReference type="EMBL" id="JARGEI010000018">
    <property type="protein sequence ID" value="KAJ8715613.1"/>
    <property type="molecule type" value="Genomic_DNA"/>
</dbReference>
<dbReference type="Pfam" id="PF13921">
    <property type="entry name" value="Myb_DNA-bind_6"/>
    <property type="match status" value="1"/>
</dbReference>
<feature type="domain" description="Myb-like" evidence="7">
    <location>
        <begin position="334"/>
        <end position="388"/>
    </location>
</feature>
<keyword evidence="5" id="KW-0539">Nucleus</keyword>
<feature type="region of interest" description="Disordered" evidence="6">
    <location>
        <begin position="1"/>
        <end position="63"/>
    </location>
</feature>
<evidence type="ECO:0000256" key="6">
    <source>
        <dbReference type="SAM" id="MobiDB-lite"/>
    </source>
</evidence>
<dbReference type="GO" id="GO:0042795">
    <property type="term" value="P:snRNA transcription by RNA polymerase II"/>
    <property type="evidence" value="ECO:0007669"/>
    <property type="project" value="TreeGrafter"/>
</dbReference>
<feature type="compositionally biased region" description="Acidic residues" evidence="6">
    <location>
        <begin position="1"/>
        <end position="23"/>
    </location>
</feature>
<dbReference type="PANTHER" id="PTHR46621">
    <property type="entry name" value="SNRNA-ACTIVATING PROTEIN COMPLEX SUBUNIT 4"/>
    <property type="match status" value="1"/>
</dbReference>
<evidence type="ECO:0008006" key="11">
    <source>
        <dbReference type="Google" id="ProtNLM"/>
    </source>
</evidence>
<keyword evidence="3" id="KW-0238">DNA-binding</keyword>
<keyword evidence="10" id="KW-1185">Reference proteome</keyword>
<feature type="domain" description="Myb-like" evidence="7">
    <location>
        <begin position="281"/>
        <end position="333"/>
    </location>
</feature>
<evidence type="ECO:0000256" key="2">
    <source>
        <dbReference type="ARBA" id="ARBA00023015"/>
    </source>
</evidence>
<dbReference type="AlphaFoldDB" id="A0AAD7YI09"/>
<dbReference type="CDD" id="cd00167">
    <property type="entry name" value="SANT"/>
    <property type="match status" value="2"/>
</dbReference>
<dbReference type="InterPro" id="IPR017930">
    <property type="entry name" value="Myb_dom"/>
</dbReference>
<dbReference type="InterPro" id="IPR001005">
    <property type="entry name" value="SANT/Myb"/>
</dbReference>
<evidence type="ECO:0000259" key="7">
    <source>
        <dbReference type="PROSITE" id="PS50090"/>
    </source>
</evidence>
<dbReference type="GO" id="GO:0005634">
    <property type="term" value="C:nucleus"/>
    <property type="evidence" value="ECO:0007669"/>
    <property type="project" value="UniProtKB-SubCell"/>
</dbReference>
<dbReference type="Gene3D" id="1.10.10.60">
    <property type="entry name" value="Homeodomain-like"/>
    <property type="match status" value="4"/>
</dbReference>
<comment type="subcellular location">
    <subcellularLocation>
        <location evidence="1">Nucleus</location>
    </subcellularLocation>
</comment>
<dbReference type="InterPro" id="IPR009057">
    <property type="entry name" value="Homeodomain-like_sf"/>
</dbReference>
<name>A0AAD7YI09_MYTSE</name>
<dbReference type="PROSITE" id="PS50090">
    <property type="entry name" value="MYB_LIKE"/>
    <property type="match status" value="2"/>
</dbReference>
<feature type="compositionally biased region" description="Low complexity" evidence="6">
    <location>
        <begin position="50"/>
        <end position="63"/>
    </location>
</feature>
<dbReference type="GO" id="GO:0001006">
    <property type="term" value="F:RNA polymerase III type 3 promoter sequence-specific DNA binding"/>
    <property type="evidence" value="ECO:0007669"/>
    <property type="project" value="TreeGrafter"/>
</dbReference>
<feature type="domain" description="HTH myb-type" evidence="8">
    <location>
        <begin position="281"/>
        <end position="337"/>
    </location>
</feature>
<feature type="domain" description="HTH myb-type" evidence="8">
    <location>
        <begin position="387"/>
        <end position="441"/>
    </location>
</feature>
<dbReference type="PANTHER" id="PTHR46621:SF1">
    <property type="entry name" value="SNRNA-ACTIVATING PROTEIN COMPLEX SUBUNIT 4"/>
    <property type="match status" value="1"/>
</dbReference>
<evidence type="ECO:0000256" key="1">
    <source>
        <dbReference type="ARBA" id="ARBA00004123"/>
    </source>
</evidence>
<dbReference type="PROSITE" id="PS51294">
    <property type="entry name" value="HTH_MYB"/>
    <property type="match status" value="2"/>
</dbReference>
<dbReference type="GO" id="GO:0042796">
    <property type="term" value="P:snRNA transcription by RNA polymerase III"/>
    <property type="evidence" value="ECO:0007669"/>
    <property type="project" value="TreeGrafter"/>
</dbReference>
<dbReference type="GO" id="GO:0000978">
    <property type="term" value="F:RNA polymerase II cis-regulatory region sequence-specific DNA binding"/>
    <property type="evidence" value="ECO:0007669"/>
    <property type="project" value="TreeGrafter"/>
</dbReference>
<dbReference type="InterPro" id="IPR051575">
    <property type="entry name" value="Myb-like_DNA-bd"/>
</dbReference>
<sequence length="820" mass="94595">MNIDDLEFDSETDSEIDSDDDPPLLEPDQLKRLNALVEDEDLHSERMPRTHSSLTTTTQQTSASTIDSQLAALDAEIAADEAEIAAAEDRIIFAVSTNKLLEEKISKLEGVLPPRLSELREKLAAVQIRDSVQNDKNDTFRYINCGRPYFKDRQNFPAPDNDDAKMAKSQMYDFSLVISAPGWTVKDKSELITMIHKMSIDIRKNELHSKIANLKRNTPPSTKLDKEIMAIRKEIDKVSKLPLSKVALPIDQEYDWDMLTNKLNRRHTAQEYQALWKLFFHPSISKNSWSTAEHARLLQIACANRKQDWDSIALQLNTGRTGYQCFVYFRTNMNNSFTGKKWTNEEVTYLKRLIEYFKEDFYIPWGKIAAAMENRTKIQIYNKYMRLIELRKGRFLPEEDAVILNCVERFGTNFKRMVDYLPGRSMVQIRARYQVLSKMRVSTVWTVEDDKKLIQLMRNQESTMNFSTATQYFPGRNRTKIRTRYVTLMKWLKKHPNLGVEHAPRRGARRLNHGRPSENLNDAVENLKNSLITTVETKAKRKKINYESTHVDLDDAIFVYLVNCIVKEIEAESKKSAPENLVVLGPDLIVSISDWHITNLRKNIIFLNACLDEERYFDSNYKIDYPSVGDNSQDVSLVRVKSYSRKKSSLTIMVRDSPNVWGRPQLFEGTRTMAQRTYVIPPQLATITGIKAILECVMDYGQYSESINLHVLCRRNSLLKEQLDQVLERFYVLFTWAMILSNEGPNIISKTPRIDSVFVRPPTLPTAPEVTINVKCIKKFKNKQVTESIDLNESDAKKTVIAVEDDIEASDNKISNLFSD</sequence>
<organism evidence="9 10">
    <name type="scientific">Mythimna separata</name>
    <name type="common">Oriental armyworm</name>
    <name type="synonym">Pseudaletia separata</name>
    <dbReference type="NCBI Taxonomy" id="271217"/>
    <lineage>
        <taxon>Eukaryota</taxon>
        <taxon>Metazoa</taxon>
        <taxon>Ecdysozoa</taxon>
        <taxon>Arthropoda</taxon>
        <taxon>Hexapoda</taxon>
        <taxon>Insecta</taxon>
        <taxon>Pterygota</taxon>
        <taxon>Neoptera</taxon>
        <taxon>Endopterygota</taxon>
        <taxon>Lepidoptera</taxon>
        <taxon>Glossata</taxon>
        <taxon>Ditrysia</taxon>
        <taxon>Noctuoidea</taxon>
        <taxon>Noctuidae</taxon>
        <taxon>Noctuinae</taxon>
        <taxon>Hadenini</taxon>
        <taxon>Mythimna</taxon>
    </lineage>
</organism>
<keyword evidence="2" id="KW-0805">Transcription regulation</keyword>
<accession>A0AAD7YI09</accession>
<evidence type="ECO:0000256" key="5">
    <source>
        <dbReference type="ARBA" id="ARBA00023242"/>
    </source>
</evidence>
<dbReference type="SUPFAM" id="SSF46689">
    <property type="entry name" value="Homeodomain-like"/>
    <property type="match status" value="3"/>
</dbReference>
<proteinExistence type="predicted"/>
<dbReference type="Proteomes" id="UP001231518">
    <property type="component" value="Chromosome 24"/>
</dbReference>
<evidence type="ECO:0000259" key="8">
    <source>
        <dbReference type="PROSITE" id="PS51294"/>
    </source>
</evidence>
<evidence type="ECO:0000313" key="9">
    <source>
        <dbReference type="EMBL" id="KAJ8715613.1"/>
    </source>
</evidence>
<protein>
    <recommendedName>
        <fullName evidence="11">snRNA-activating protein complex subunit 4</fullName>
    </recommendedName>
</protein>
<gene>
    <name evidence="9" type="ORF">PYW07_010095</name>
</gene>
<reference evidence="9" key="1">
    <citation type="submission" date="2023-03" db="EMBL/GenBank/DDBJ databases">
        <title>Chromosome-level genomes of two armyworms, Mythimna separata and Mythimna loreyi, provide insights into the biosynthesis and reception of sex pheromones.</title>
        <authorList>
            <person name="Zhao H."/>
        </authorList>
    </citation>
    <scope>NUCLEOTIDE SEQUENCE</scope>
    <source>
        <strain evidence="9">BeijingLab</strain>
        <tissue evidence="9">Pupa</tissue>
    </source>
</reference>
<dbReference type="Pfam" id="PF00249">
    <property type="entry name" value="Myb_DNA-binding"/>
    <property type="match status" value="1"/>
</dbReference>
<comment type="caution">
    <text evidence="9">The sequence shown here is derived from an EMBL/GenBank/DDBJ whole genome shotgun (WGS) entry which is preliminary data.</text>
</comment>
<evidence type="ECO:0000256" key="4">
    <source>
        <dbReference type="ARBA" id="ARBA00023163"/>
    </source>
</evidence>